<evidence type="ECO:0000313" key="3">
    <source>
        <dbReference type="EMBL" id="WGO84524.1"/>
    </source>
</evidence>
<dbReference type="Proteomes" id="UP001231859">
    <property type="component" value="Chromosome"/>
</dbReference>
<evidence type="ECO:0000313" key="4">
    <source>
        <dbReference type="Proteomes" id="UP001231859"/>
    </source>
</evidence>
<protein>
    <submittedName>
        <fullName evidence="3">Uncharacterized protein</fullName>
    </submittedName>
</protein>
<reference evidence="3 4" key="1">
    <citation type="submission" date="2023-04" db="EMBL/GenBank/DDBJ databases">
        <title>Genome dynamics across the evolutionary transition to endosymbiosis.</title>
        <authorList>
            <person name="Siozios S."/>
            <person name="Nadal-Jimenez P."/>
            <person name="Azagi T."/>
            <person name="Sprong H."/>
            <person name="Frost C.L."/>
            <person name="Parratt S.R."/>
            <person name="Taylor G."/>
            <person name="Brettell L."/>
            <person name="Lew K.C."/>
            <person name="Croft L."/>
            <person name="King K.C."/>
            <person name="Brockhurst M.A."/>
            <person name="Hypsa V."/>
            <person name="Novakova E."/>
            <person name="Darby A.C."/>
            <person name="Hurst G.D.D."/>
        </authorList>
    </citation>
    <scope>NUCLEOTIDE SEQUENCE [LARGE SCALE GENOMIC DNA]</scope>
    <source>
        <strain evidence="4">aApi_AU</strain>
        <strain evidence="3">AApi_AU</strain>
    </source>
</reference>
<gene>
    <name evidence="3" type="ORF">QG404_06510</name>
    <name evidence="2" type="ORF">QG404_12485</name>
</gene>
<organism evidence="3 4">
    <name type="scientific">Arsenophonus apicola</name>
    <dbReference type="NCBI Taxonomy" id="2879119"/>
    <lineage>
        <taxon>Bacteria</taxon>
        <taxon>Pseudomonadati</taxon>
        <taxon>Pseudomonadota</taxon>
        <taxon>Gammaproteobacteria</taxon>
        <taxon>Enterobacterales</taxon>
        <taxon>Morganellaceae</taxon>
        <taxon>Arsenophonus</taxon>
    </lineage>
</organism>
<feature type="region of interest" description="Disordered" evidence="1">
    <location>
        <begin position="48"/>
        <end position="97"/>
    </location>
</feature>
<evidence type="ECO:0000313" key="2">
    <source>
        <dbReference type="EMBL" id="WGO83146.1"/>
    </source>
</evidence>
<name>A0ABY8P5U3_9GAMM</name>
<feature type="compositionally biased region" description="Basic and acidic residues" evidence="1">
    <location>
        <begin position="69"/>
        <end position="79"/>
    </location>
</feature>
<accession>A0ABY8P5U3</accession>
<dbReference type="EMBL" id="CP123759">
    <property type="protein sequence ID" value="WGO84524.1"/>
    <property type="molecule type" value="Genomic_DNA"/>
</dbReference>
<feature type="compositionally biased region" description="Polar residues" evidence="1">
    <location>
        <begin position="87"/>
        <end position="97"/>
    </location>
</feature>
<sequence length="97" mass="11025">MKIQVHTPFTLTHESGERTDFDVGIHEVSKSTAEHWFTEAHSIVLNPVKAPVKEQTKENVNTKNKKKGKDTSKQEPESKEDIDESTEQTPTHYPTIP</sequence>
<dbReference type="RefSeq" id="WP_280937812.1">
    <property type="nucleotide sequence ID" value="NZ_CP123759.1"/>
</dbReference>
<keyword evidence="4" id="KW-1185">Reference proteome</keyword>
<dbReference type="EMBL" id="CP123759">
    <property type="protein sequence ID" value="WGO83146.1"/>
    <property type="molecule type" value="Genomic_DNA"/>
</dbReference>
<evidence type="ECO:0000256" key="1">
    <source>
        <dbReference type="SAM" id="MobiDB-lite"/>
    </source>
</evidence>
<proteinExistence type="predicted"/>